<comment type="caution">
    <text evidence="4">The sequence shown here is derived from an EMBL/GenBank/DDBJ whole genome shotgun (WGS) entry which is preliminary data.</text>
</comment>
<dbReference type="InterPro" id="IPR056737">
    <property type="entry name" value="Beta-prop_ATRN-MKLN-like"/>
</dbReference>
<reference evidence="4 5" key="1">
    <citation type="submission" date="2024-02" db="EMBL/GenBank/DDBJ databases">
        <authorList>
            <person name="Daric V."/>
            <person name="Darras S."/>
        </authorList>
    </citation>
    <scope>NUCLEOTIDE SEQUENCE [LARGE SCALE GENOMIC DNA]</scope>
</reference>
<dbReference type="PANTHER" id="PTHR46344:SF27">
    <property type="entry name" value="KELCH REPEAT SUPERFAMILY PROTEIN"/>
    <property type="match status" value="1"/>
</dbReference>
<dbReference type="SMART" id="SM00875">
    <property type="entry name" value="BACK"/>
    <property type="match status" value="1"/>
</dbReference>
<dbReference type="InterPro" id="IPR011705">
    <property type="entry name" value="BACK"/>
</dbReference>
<evidence type="ECO:0000313" key="4">
    <source>
        <dbReference type="EMBL" id="CAK8689886.1"/>
    </source>
</evidence>
<dbReference type="SMART" id="SM00612">
    <property type="entry name" value="Kelch"/>
    <property type="match status" value="6"/>
</dbReference>
<dbReference type="InterPro" id="IPR006652">
    <property type="entry name" value="Kelch_1"/>
</dbReference>
<dbReference type="Gene3D" id="1.25.40.420">
    <property type="match status" value="1"/>
</dbReference>
<dbReference type="Pfam" id="PF24981">
    <property type="entry name" value="Beta-prop_ATRN-LZTR1"/>
    <property type="match status" value="1"/>
</dbReference>
<proteinExistence type="predicted"/>
<feature type="domain" description="BACK" evidence="3">
    <location>
        <begin position="1"/>
        <end position="91"/>
    </location>
</feature>
<dbReference type="Proteomes" id="UP001642483">
    <property type="component" value="Unassembled WGS sequence"/>
</dbReference>
<evidence type="ECO:0000256" key="2">
    <source>
        <dbReference type="ARBA" id="ARBA00022737"/>
    </source>
</evidence>
<dbReference type="SUPFAM" id="SSF117281">
    <property type="entry name" value="Kelch motif"/>
    <property type="match status" value="2"/>
</dbReference>
<evidence type="ECO:0000259" key="3">
    <source>
        <dbReference type="SMART" id="SM00875"/>
    </source>
</evidence>
<protein>
    <recommendedName>
        <fullName evidence="3">BACK domain-containing protein</fullName>
    </recommendedName>
</protein>
<organism evidence="4 5">
    <name type="scientific">Clavelina lepadiformis</name>
    <name type="common">Light-bulb sea squirt</name>
    <name type="synonym">Ascidia lepadiformis</name>
    <dbReference type="NCBI Taxonomy" id="159417"/>
    <lineage>
        <taxon>Eukaryota</taxon>
        <taxon>Metazoa</taxon>
        <taxon>Chordata</taxon>
        <taxon>Tunicata</taxon>
        <taxon>Ascidiacea</taxon>
        <taxon>Aplousobranchia</taxon>
        <taxon>Clavelinidae</taxon>
        <taxon>Clavelina</taxon>
    </lineage>
</organism>
<dbReference type="PANTHER" id="PTHR46344">
    <property type="entry name" value="OS02G0202900 PROTEIN"/>
    <property type="match status" value="1"/>
</dbReference>
<sequence length="404" mass="45184">MDDLVQAAETFISKNLGAVLKSADFLQFGADDVKAMLKLESEQDSIDEDKYRSVVTWTKHDKDQRRKHFSDLFRLVQLENLSNEFLNDVVHKEELVGSSVECTNLIILATLSRLLSAQVYKKMKGQSDEILIIGGLSCERSVAKFNTKTIQWSEMPDTNIARIYPSAVNYNQKILLMGGTQGSTYYNSVEMLDLNDENPKWDSNLPSMGEKRYGFASTLLDGLVYCAGGGSGTGHLSSCESYNPEERKWSSIRNMNDQRTYHAMVSAQGLLFALGGHDGYNATNTAECYDPRNGKWEYIPRMKTRRYGLTAVALNNEIYAIGGQDGSKYLSSVEIYDLDAKTWIDVPSMNEKRPGGSACVVDGLIWVFGGFDAKTVEFYDPAANKWQVSTNMDRERPGLCVLSI</sequence>
<keyword evidence="2" id="KW-0677">Repeat</keyword>
<dbReference type="InterPro" id="IPR015915">
    <property type="entry name" value="Kelch-typ_b-propeller"/>
</dbReference>
<dbReference type="PRINTS" id="PR00501">
    <property type="entry name" value="KELCHREPEAT"/>
</dbReference>
<keyword evidence="5" id="KW-1185">Reference proteome</keyword>
<gene>
    <name evidence="4" type="ORF">CVLEPA_LOCUS22541</name>
</gene>
<dbReference type="Pfam" id="PF07707">
    <property type="entry name" value="BACK"/>
    <property type="match status" value="1"/>
</dbReference>
<dbReference type="Gene3D" id="2.120.10.80">
    <property type="entry name" value="Kelch-type beta propeller"/>
    <property type="match status" value="1"/>
</dbReference>
<keyword evidence="1" id="KW-0880">Kelch repeat</keyword>
<name>A0ABP0GDN5_CLALP</name>
<dbReference type="EMBL" id="CAWYQH010000110">
    <property type="protein sequence ID" value="CAK8689886.1"/>
    <property type="molecule type" value="Genomic_DNA"/>
</dbReference>
<evidence type="ECO:0000256" key="1">
    <source>
        <dbReference type="ARBA" id="ARBA00022441"/>
    </source>
</evidence>
<evidence type="ECO:0000313" key="5">
    <source>
        <dbReference type="Proteomes" id="UP001642483"/>
    </source>
</evidence>
<accession>A0ABP0GDN5</accession>